<proteinExistence type="predicted"/>
<dbReference type="InterPro" id="IPR012337">
    <property type="entry name" value="RNaseH-like_sf"/>
</dbReference>
<protein>
    <recommendedName>
        <fullName evidence="1">DUF659 domain-containing protein</fullName>
    </recommendedName>
</protein>
<dbReference type="SUPFAM" id="SSF53098">
    <property type="entry name" value="Ribonuclease H-like"/>
    <property type="match status" value="1"/>
</dbReference>
<evidence type="ECO:0000313" key="2">
    <source>
        <dbReference type="EMBL" id="WVZ53133.1"/>
    </source>
</evidence>
<dbReference type="AlphaFoldDB" id="A0AAQ3SL50"/>
<gene>
    <name evidence="2" type="ORF">U9M48_004118</name>
</gene>
<feature type="domain" description="DUF659" evidence="1">
    <location>
        <begin position="148"/>
        <end position="277"/>
    </location>
</feature>
<organism evidence="2 3">
    <name type="scientific">Paspalum notatum var. saurae</name>
    <dbReference type="NCBI Taxonomy" id="547442"/>
    <lineage>
        <taxon>Eukaryota</taxon>
        <taxon>Viridiplantae</taxon>
        <taxon>Streptophyta</taxon>
        <taxon>Embryophyta</taxon>
        <taxon>Tracheophyta</taxon>
        <taxon>Spermatophyta</taxon>
        <taxon>Magnoliopsida</taxon>
        <taxon>Liliopsida</taxon>
        <taxon>Poales</taxon>
        <taxon>Poaceae</taxon>
        <taxon>PACMAD clade</taxon>
        <taxon>Panicoideae</taxon>
        <taxon>Andropogonodae</taxon>
        <taxon>Paspaleae</taxon>
        <taxon>Paspalinae</taxon>
        <taxon>Paspalum</taxon>
    </lineage>
</organism>
<dbReference type="Proteomes" id="UP001341281">
    <property type="component" value="Chromosome 01"/>
</dbReference>
<evidence type="ECO:0000313" key="3">
    <source>
        <dbReference type="Proteomes" id="UP001341281"/>
    </source>
</evidence>
<evidence type="ECO:0000259" key="1">
    <source>
        <dbReference type="Pfam" id="PF04937"/>
    </source>
</evidence>
<name>A0AAQ3SL50_PASNO</name>
<reference evidence="2 3" key="1">
    <citation type="submission" date="2024-02" db="EMBL/GenBank/DDBJ databases">
        <title>High-quality chromosome-scale genome assembly of Pensacola bahiagrass (Paspalum notatum Flugge var. saurae).</title>
        <authorList>
            <person name="Vega J.M."/>
            <person name="Podio M."/>
            <person name="Orjuela J."/>
            <person name="Siena L.A."/>
            <person name="Pessino S.C."/>
            <person name="Combes M.C."/>
            <person name="Mariac C."/>
            <person name="Albertini E."/>
            <person name="Pupilli F."/>
            <person name="Ortiz J.P.A."/>
            <person name="Leblanc O."/>
        </authorList>
    </citation>
    <scope>NUCLEOTIDE SEQUENCE [LARGE SCALE GENOMIC DNA]</scope>
    <source>
        <strain evidence="2">R1</strain>
        <tissue evidence="2">Leaf</tissue>
    </source>
</reference>
<dbReference type="Pfam" id="PF04937">
    <property type="entry name" value="DUF659"/>
    <property type="match status" value="1"/>
</dbReference>
<keyword evidence="3" id="KW-1185">Reference proteome</keyword>
<accession>A0AAQ3SL50</accession>
<dbReference type="PANTHER" id="PTHR32166">
    <property type="entry name" value="OSJNBA0013A04.12 PROTEIN"/>
    <property type="match status" value="1"/>
</dbReference>
<sequence>MLDAFDEKKSAKLDAQVNVNGNNDEDCVEMEVVGEVDVQGDSTVAASTLVPKKPKNKGPLDSYCMRPEQARAKGKHLQTTMNQHFKVKEREKAHQYIADWFYQAAIPHNTVLLDSFDLMLEAIGQFGPGFKKPSPYMLGIPLLNKHEFLQVQKEQWSSIGCSIMTDALDRSAWKKLNELGCSLGVYFLDAIDASLEVHNDKYIYSLVSSCIDEVGPEKVVQVVTDNASNNMSASKLLRVKYPHIFWTSCAAHCIDLMLEDIGKISMVHNMIQDGKSITNLLYRHVRLLALMRQFTNGDLVRAGTTRFATSYLNLRSLYDKRNELKQWFASKDWAESSWSKQKAGQNAHDLVMNNKFWSQMLEVINYFEPLAYVLRRVDGDVPAMGYIYGDLLNANKQIAARLNENKKKYGPIWKIIDERWDDKLKTALHKSGYFLNPSFFYNNRQEKEEEVMMEAVIECATRMYPEDAMVQDNILSAYTEATCSFGTAMALRQRNSPTISPGSF</sequence>
<dbReference type="EMBL" id="CP144745">
    <property type="protein sequence ID" value="WVZ53133.1"/>
    <property type="molecule type" value="Genomic_DNA"/>
</dbReference>
<dbReference type="InterPro" id="IPR007021">
    <property type="entry name" value="DUF659"/>
</dbReference>
<dbReference type="PANTHER" id="PTHR32166:SF74">
    <property type="entry name" value="OS05G0256350 PROTEIN"/>
    <property type="match status" value="1"/>
</dbReference>